<dbReference type="PANTHER" id="PTHR33908">
    <property type="entry name" value="MANNOSYLTRANSFERASE YKCB-RELATED"/>
    <property type="match status" value="1"/>
</dbReference>
<feature type="transmembrane region" description="Helical" evidence="8">
    <location>
        <begin position="311"/>
        <end position="330"/>
    </location>
</feature>
<evidence type="ECO:0000256" key="1">
    <source>
        <dbReference type="ARBA" id="ARBA00004651"/>
    </source>
</evidence>
<keyword evidence="10" id="KW-1185">Reference proteome</keyword>
<evidence type="ECO:0000256" key="8">
    <source>
        <dbReference type="SAM" id="Phobius"/>
    </source>
</evidence>
<keyword evidence="4" id="KW-0808">Transferase</keyword>
<feature type="transmembrane region" description="Helical" evidence="8">
    <location>
        <begin position="118"/>
        <end position="134"/>
    </location>
</feature>
<dbReference type="InterPro" id="IPR050297">
    <property type="entry name" value="LipidA_mod_glycosyltrf_83"/>
</dbReference>
<organism evidence="9 10">
    <name type="scientific">Hymenobacter ruricola</name>
    <dbReference type="NCBI Taxonomy" id="2791023"/>
    <lineage>
        <taxon>Bacteria</taxon>
        <taxon>Pseudomonadati</taxon>
        <taxon>Bacteroidota</taxon>
        <taxon>Cytophagia</taxon>
        <taxon>Cytophagales</taxon>
        <taxon>Hymenobacteraceae</taxon>
        <taxon>Hymenobacter</taxon>
    </lineage>
</organism>
<feature type="transmembrane region" description="Helical" evidence="8">
    <location>
        <begin position="247"/>
        <end position="265"/>
    </location>
</feature>
<evidence type="ECO:0000256" key="7">
    <source>
        <dbReference type="ARBA" id="ARBA00023136"/>
    </source>
</evidence>
<dbReference type="EMBL" id="JADQDM010000007">
    <property type="protein sequence ID" value="MBF9222426.1"/>
    <property type="molecule type" value="Genomic_DNA"/>
</dbReference>
<dbReference type="RefSeq" id="WP_196293868.1">
    <property type="nucleotide sequence ID" value="NZ_JADQDM010000007.1"/>
</dbReference>
<evidence type="ECO:0000313" key="9">
    <source>
        <dbReference type="EMBL" id="MBF9222426.1"/>
    </source>
</evidence>
<feature type="transmembrane region" description="Helical" evidence="8">
    <location>
        <begin position="277"/>
        <end position="299"/>
    </location>
</feature>
<comment type="subcellular location">
    <subcellularLocation>
        <location evidence="1">Cell membrane</location>
        <topology evidence="1">Multi-pass membrane protein</topology>
    </subcellularLocation>
</comment>
<protein>
    <recommendedName>
        <fullName evidence="11">Glycosyltransferase RgtA/B/C/D-like domain-containing protein</fullName>
    </recommendedName>
</protein>
<reference evidence="9 10" key="1">
    <citation type="submission" date="2020-11" db="EMBL/GenBank/DDBJ databases">
        <authorList>
            <person name="Kim M.K."/>
        </authorList>
    </citation>
    <scope>NUCLEOTIDE SEQUENCE [LARGE SCALE GENOMIC DNA]</scope>
    <source>
        <strain evidence="9 10">BT662</strain>
    </source>
</reference>
<proteinExistence type="predicted"/>
<dbReference type="Proteomes" id="UP000618931">
    <property type="component" value="Unassembled WGS sequence"/>
</dbReference>
<evidence type="ECO:0000256" key="4">
    <source>
        <dbReference type="ARBA" id="ARBA00022679"/>
    </source>
</evidence>
<evidence type="ECO:0000256" key="6">
    <source>
        <dbReference type="ARBA" id="ARBA00022989"/>
    </source>
</evidence>
<feature type="transmembrane region" description="Helical" evidence="8">
    <location>
        <begin position="180"/>
        <end position="201"/>
    </location>
</feature>
<keyword evidence="3" id="KW-0328">Glycosyltransferase</keyword>
<evidence type="ECO:0000313" key="10">
    <source>
        <dbReference type="Proteomes" id="UP000618931"/>
    </source>
</evidence>
<feature type="transmembrane region" description="Helical" evidence="8">
    <location>
        <begin position="213"/>
        <end position="235"/>
    </location>
</feature>
<sequence>MLLLVLLWYMTGNGLHTTSDSLYYLAAARSWGQTGRLLHPDGSLYRYWGPLYPLLLAVGQSTGATRCLHGLGLAGNLWLWALLGRQLLAPSRARVLPWALALSTAMMVPAAFVWSETVFALLLAAYCYALLQWCRSDHRGWLGVATLAAFLIPLQRTAGMALLAGAGLGLLFYPGRLRQWRLLLLHWVASAAGGLAWNYYAERIAGTRPDRGFGTWTKLWGSFSDYGFVLLRWFLPLPAAWRSLGEALFAVALPVGLALLWRGAAKNGRAESETSAGLQLLWITALVYLLGLLLAVNMTRGATGLYDAERYAAVLSGPVLLLALAAWPAAHRRWVKWAQRVVLVAWLGYSAVRVGHNVQALRLRVATDVFASRQQ</sequence>
<comment type="caution">
    <text evidence="9">The sequence shown here is derived from an EMBL/GenBank/DDBJ whole genome shotgun (WGS) entry which is preliminary data.</text>
</comment>
<evidence type="ECO:0008006" key="11">
    <source>
        <dbReference type="Google" id="ProtNLM"/>
    </source>
</evidence>
<feature type="transmembrane region" description="Helical" evidence="8">
    <location>
        <begin position="141"/>
        <end position="174"/>
    </location>
</feature>
<keyword evidence="7 8" id="KW-0472">Membrane</keyword>
<evidence type="ECO:0000256" key="5">
    <source>
        <dbReference type="ARBA" id="ARBA00022692"/>
    </source>
</evidence>
<dbReference type="PANTHER" id="PTHR33908:SF11">
    <property type="entry name" value="MEMBRANE PROTEIN"/>
    <property type="match status" value="1"/>
</dbReference>
<keyword evidence="5 8" id="KW-0812">Transmembrane</keyword>
<gene>
    <name evidence="9" type="ORF">I2H31_15080</name>
</gene>
<name>A0ABS0I6P0_9BACT</name>
<keyword evidence="2" id="KW-1003">Cell membrane</keyword>
<keyword evidence="6 8" id="KW-1133">Transmembrane helix</keyword>
<evidence type="ECO:0000256" key="2">
    <source>
        <dbReference type="ARBA" id="ARBA00022475"/>
    </source>
</evidence>
<accession>A0ABS0I6P0</accession>
<evidence type="ECO:0000256" key="3">
    <source>
        <dbReference type="ARBA" id="ARBA00022676"/>
    </source>
</evidence>